<evidence type="ECO:0000313" key="14">
    <source>
        <dbReference type="Proteomes" id="UP000178450"/>
    </source>
</evidence>
<dbReference type="InterPro" id="IPR014729">
    <property type="entry name" value="Rossmann-like_a/b/a_fold"/>
</dbReference>
<dbReference type="AlphaFoldDB" id="A0A1F7KEX4"/>
<evidence type="ECO:0000256" key="2">
    <source>
        <dbReference type="ARBA" id="ARBA00012837"/>
    </source>
</evidence>
<dbReference type="SMART" id="SM01016">
    <property type="entry name" value="Arg_tRNA_synt_N"/>
    <property type="match status" value="1"/>
</dbReference>
<dbReference type="Pfam" id="PF05746">
    <property type="entry name" value="DALR_1"/>
    <property type="match status" value="1"/>
</dbReference>
<dbReference type="Pfam" id="PF00750">
    <property type="entry name" value="tRNA-synt_1d"/>
    <property type="match status" value="1"/>
</dbReference>
<feature type="domain" description="DALR anticodon binding" evidence="11">
    <location>
        <begin position="450"/>
        <end position="557"/>
    </location>
</feature>
<evidence type="ECO:0000256" key="10">
    <source>
        <dbReference type="RuleBase" id="RU363038"/>
    </source>
</evidence>
<dbReference type="InterPro" id="IPR005148">
    <property type="entry name" value="Arg-tRNA-synth_N"/>
</dbReference>
<dbReference type="Pfam" id="PF03485">
    <property type="entry name" value="Arg_tRNA_synt_N"/>
    <property type="match status" value="1"/>
</dbReference>
<evidence type="ECO:0000259" key="12">
    <source>
        <dbReference type="SMART" id="SM01016"/>
    </source>
</evidence>
<dbReference type="SUPFAM" id="SSF47323">
    <property type="entry name" value="Anticodon-binding domain of a subclass of class I aminoacyl-tRNA synthetases"/>
    <property type="match status" value="1"/>
</dbReference>
<evidence type="ECO:0000259" key="11">
    <source>
        <dbReference type="SMART" id="SM00836"/>
    </source>
</evidence>
<dbReference type="Gene3D" id="3.30.1360.70">
    <property type="entry name" value="Arginyl tRNA synthetase N-terminal domain"/>
    <property type="match status" value="1"/>
</dbReference>
<accession>A0A1F7KEX4</accession>
<comment type="similarity">
    <text evidence="1 10">Belongs to the class-I aminoacyl-tRNA synthetase family.</text>
</comment>
<dbReference type="SUPFAM" id="SSF52374">
    <property type="entry name" value="Nucleotidylyl transferase"/>
    <property type="match status" value="1"/>
</dbReference>
<keyword evidence="5 10" id="KW-0067">ATP-binding</keyword>
<keyword evidence="6 10" id="KW-0648">Protein biosynthesis</keyword>
<dbReference type="InterPro" id="IPR035684">
    <property type="entry name" value="ArgRS_core"/>
</dbReference>
<dbReference type="PANTHER" id="PTHR11956:SF5">
    <property type="entry name" value="ARGININE--TRNA LIGASE, CYTOPLASMIC"/>
    <property type="match status" value="1"/>
</dbReference>
<protein>
    <recommendedName>
        <fullName evidence="2 9">Arginine--tRNA ligase</fullName>
        <ecNumber evidence="2 9">6.1.1.19</ecNumber>
    </recommendedName>
</protein>
<dbReference type="SUPFAM" id="SSF55190">
    <property type="entry name" value="Arginyl-tRNA synthetase (ArgRS), N-terminal 'additional' domain"/>
    <property type="match status" value="1"/>
</dbReference>
<comment type="caution">
    <text evidence="13">The sequence shown here is derived from an EMBL/GenBank/DDBJ whole genome shotgun (WGS) entry which is preliminary data.</text>
</comment>
<keyword evidence="7 10" id="KW-0030">Aminoacyl-tRNA synthetase</keyword>
<dbReference type="InterPro" id="IPR001278">
    <property type="entry name" value="Arg-tRNA-ligase"/>
</dbReference>
<dbReference type="InterPro" id="IPR008909">
    <property type="entry name" value="DALR_anticod-bd"/>
</dbReference>
<dbReference type="InterPro" id="IPR036695">
    <property type="entry name" value="Arg-tRNA-synth_N_sf"/>
</dbReference>
<dbReference type="GO" id="GO:0006420">
    <property type="term" value="P:arginyl-tRNA aminoacylation"/>
    <property type="evidence" value="ECO:0007669"/>
    <property type="project" value="UniProtKB-UniRule"/>
</dbReference>
<evidence type="ECO:0000256" key="3">
    <source>
        <dbReference type="ARBA" id="ARBA00022598"/>
    </source>
</evidence>
<reference evidence="13 14" key="1">
    <citation type="journal article" date="2016" name="Nat. Commun.">
        <title>Thousands of microbial genomes shed light on interconnected biogeochemical processes in an aquifer system.</title>
        <authorList>
            <person name="Anantharaman K."/>
            <person name="Brown C.T."/>
            <person name="Hug L.A."/>
            <person name="Sharon I."/>
            <person name="Castelle C.J."/>
            <person name="Probst A.J."/>
            <person name="Thomas B.C."/>
            <person name="Singh A."/>
            <person name="Wilkins M.J."/>
            <person name="Karaoz U."/>
            <person name="Brodie E.L."/>
            <person name="Williams K.H."/>
            <person name="Hubbard S.S."/>
            <person name="Banfield J.F."/>
        </authorList>
    </citation>
    <scope>NUCLEOTIDE SEQUENCE [LARGE SCALE GENOMIC DNA]</scope>
</reference>
<dbReference type="Gene3D" id="3.40.50.620">
    <property type="entry name" value="HUPs"/>
    <property type="match status" value="1"/>
</dbReference>
<gene>
    <name evidence="13" type="ORF">A2209_01490</name>
</gene>
<sequence length="557" mass="63691">MKKKISILLAKAVGQKWRSLIELTVSKNSEHGDFSSNLAMKLAGNLKQNPMTIAQDLAKKIKLPDYLKKIKIAKPGYLNFFLKEKVYLDNLEQILKDKDAFGQGKVYKGQRIMIEFAHPNPFKMMHIGHLRNITLGESLVRLFEAQGATVIRANYQGDVGMHVAKCVWAMNKVSQKSFPTETNDRVAFLGQCYFEGARVYEEDEKGKAEIMEINRKIYNRTDSQITKLWQLGVAWSLDKFHQLYSRVDSHFDREYMESETLPFIDQEIKTAIKKGILTKSQGALIFDGKKYGIDTRVYLTKEGLPTYEGKQLGLVVPMEFKDFGKLNKLIFNVAVEQISYFKSTIKVIELMHPQYKGIQYHNAYEFVGLKSGKMSSRKGQVVTAESILDEAHTHIKRIVTKNKAKLTEKEIDDIAVAAVKYAYLKISPFKYLAFDLKASISFSGDSGPYLQYTYARVMSILRKNNSVKKSTQIKINSEEKQLLQKLLQFNETIENAVMAYSPNYLATYLNDLAQLFNNFYSKHRVIGNLFRIKLAEGVAQVIKNGLYLLGIKTLEQM</sequence>
<dbReference type="PANTHER" id="PTHR11956">
    <property type="entry name" value="ARGINYL-TRNA SYNTHETASE"/>
    <property type="match status" value="1"/>
</dbReference>
<dbReference type="NCBIfam" id="TIGR00456">
    <property type="entry name" value="argS"/>
    <property type="match status" value="1"/>
</dbReference>
<evidence type="ECO:0000256" key="4">
    <source>
        <dbReference type="ARBA" id="ARBA00022741"/>
    </source>
</evidence>
<dbReference type="GO" id="GO:0005737">
    <property type="term" value="C:cytoplasm"/>
    <property type="evidence" value="ECO:0007669"/>
    <property type="project" value="UniProtKB-UniRule"/>
</dbReference>
<evidence type="ECO:0000256" key="6">
    <source>
        <dbReference type="ARBA" id="ARBA00022917"/>
    </source>
</evidence>
<dbReference type="Gene3D" id="1.10.730.10">
    <property type="entry name" value="Isoleucyl-tRNA Synthetase, Domain 1"/>
    <property type="match status" value="1"/>
</dbReference>
<dbReference type="InterPro" id="IPR009080">
    <property type="entry name" value="tRNAsynth_Ia_anticodon-bd"/>
</dbReference>
<proteinExistence type="inferred from homology"/>
<dbReference type="PRINTS" id="PR01038">
    <property type="entry name" value="TRNASYNTHARG"/>
</dbReference>
<evidence type="ECO:0000256" key="1">
    <source>
        <dbReference type="ARBA" id="ARBA00005594"/>
    </source>
</evidence>
<dbReference type="EC" id="6.1.1.19" evidence="2 9"/>
<evidence type="ECO:0000313" key="13">
    <source>
        <dbReference type="EMBL" id="OGK66407.1"/>
    </source>
</evidence>
<dbReference type="SMART" id="SM00836">
    <property type="entry name" value="DALR_1"/>
    <property type="match status" value="1"/>
</dbReference>
<keyword evidence="3 10" id="KW-0436">Ligase</keyword>
<dbReference type="Proteomes" id="UP000178450">
    <property type="component" value="Unassembled WGS sequence"/>
</dbReference>
<evidence type="ECO:0000256" key="9">
    <source>
        <dbReference type="NCBIfam" id="TIGR00456"/>
    </source>
</evidence>
<dbReference type="EMBL" id="MGBG01000007">
    <property type="protein sequence ID" value="OGK66407.1"/>
    <property type="molecule type" value="Genomic_DNA"/>
</dbReference>
<name>A0A1F7KEX4_9BACT</name>
<dbReference type="GO" id="GO:0005524">
    <property type="term" value="F:ATP binding"/>
    <property type="evidence" value="ECO:0007669"/>
    <property type="project" value="UniProtKB-KW"/>
</dbReference>
<evidence type="ECO:0000256" key="5">
    <source>
        <dbReference type="ARBA" id="ARBA00022840"/>
    </source>
</evidence>
<organism evidence="13 14">
    <name type="scientific">Candidatus Roizmanbacteria bacterium RIFOXYA1_FULL_41_12</name>
    <dbReference type="NCBI Taxonomy" id="1802082"/>
    <lineage>
        <taxon>Bacteria</taxon>
        <taxon>Candidatus Roizmaniibacteriota</taxon>
    </lineage>
</organism>
<evidence type="ECO:0000256" key="8">
    <source>
        <dbReference type="ARBA" id="ARBA00049339"/>
    </source>
</evidence>
<dbReference type="GO" id="GO:0004814">
    <property type="term" value="F:arginine-tRNA ligase activity"/>
    <property type="evidence" value="ECO:0007669"/>
    <property type="project" value="UniProtKB-UniRule"/>
</dbReference>
<evidence type="ECO:0000256" key="7">
    <source>
        <dbReference type="ARBA" id="ARBA00023146"/>
    </source>
</evidence>
<keyword evidence="4 10" id="KW-0547">Nucleotide-binding</keyword>
<comment type="catalytic activity">
    <reaction evidence="8">
        <text>tRNA(Arg) + L-arginine + ATP = L-arginyl-tRNA(Arg) + AMP + diphosphate</text>
        <dbReference type="Rhea" id="RHEA:20301"/>
        <dbReference type="Rhea" id="RHEA-COMP:9658"/>
        <dbReference type="Rhea" id="RHEA-COMP:9673"/>
        <dbReference type="ChEBI" id="CHEBI:30616"/>
        <dbReference type="ChEBI" id="CHEBI:32682"/>
        <dbReference type="ChEBI" id="CHEBI:33019"/>
        <dbReference type="ChEBI" id="CHEBI:78442"/>
        <dbReference type="ChEBI" id="CHEBI:78513"/>
        <dbReference type="ChEBI" id="CHEBI:456215"/>
        <dbReference type="EC" id="6.1.1.19"/>
    </reaction>
</comment>
<feature type="domain" description="Arginyl tRNA synthetase N-terminal" evidence="12">
    <location>
        <begin position="3"/>
        <end position="82"/>
    </location>
</feature>